<dbReference type="AlphaFoldDB" id="A0A0F9AXD0"/>
<organism evidence="1">
    <name type="scientific">marine sediment metagenome</name>
    <dbReference type="NCBI Taxonomy" id="412755"/>
    <lineage>
        <taxon>unclassified sequences</taxon>
        <taxon>metagenomes</taxon>
        <taxon>ecological metagenomes</taxon>
    </lineage>
</organism>
<protein>
    <submittedName>
        <fullName evidence="1">Uncharacterized protein</fullName>
    </submittedName>
</protein>
<proteinExistence type="predicted"/>
<accession>A0A0F9AXD0</accession>
<sequence>MAEVEESIRALLLTLSTVTDKVGTGTAARIRPDRLYQADDKTLAAVIVEVDDEEKLNTLDGLGGRVMASVNLKCRARSSKAASRALAEAVRVNGTDPGTGLAGYTGTVGGMAIDAWLEDMQTSFVKDDDGSDNGFYDTDCAYMITFTEVI</sequence>
<comment type="caution">
    <text evidence="1">The sequence shown here is derived from an EMBL/GenBank/DDBJ whole genome shotgun (WGS) entry which is preliminary data.</text>
</comment>
<dbReference type="EMBL" id="LAZR01052410">
    <property type="protein sequence ID" value="KKK83024.1"/>
    <property type="molecule type" value="Genomic_DNA"/>
</dbReference>
<name>A0A0F9AXD0_9ZZZZ</name>
<reference evidence="1" key="1">
    <citation type="journal article" date="2015" name="Nature">
        <title>Complex archaea that bridge the gap between prokaryotes and eukaryotes.</title>
        <authorList>
            <person name="Spang A."/>
            <person name="Saw J.H."/>
            <person name="Jorgensen S.L."/>
            <person name="Zaremba-Niedzwiedzka K."/>
            <person name="Martijn J."/>
            <person name="Lind A.E."/>
            <person name="van Eijk R."/>
            <person name="Schleper C."/>
            <person name="Guy L."/>
            <person name="Ettema T.J."/>
        </authorList>
    </citation>
    <scope>NUCLEOTIDE SEQUENCE</scope>
</reference>
<gene>
    <name evidence="1" type="ORF">LCGC14_2797550</name>
</gene>
<evidence type="ECO:0000313" key="1">
    <source>
        <dbReference type="EMBL" id="KKK83024.1"/>
    </source>
</evidence>